<evidence type="ECO:0000256" key="4">
    <source>
        <dbReference type="ARBA" id="ARBA00022729"/>
    </source>
</evidence>
<evidence type="ECO:0000256" key="5">
    <source>
        <dbReference type="ARBA" id="ARBA00022856"/>
    </source>
</evidence>
<dbReference type="InterPro" id="IPR000914">
    <property type="entry name" value="SBP_5_dom"/>
</dbReference>
<sequence length="545" mass="61701">MRKKVALSLALLLVSSSLLAACGGGGNKTADKPKDTKTLNWYMGEEPKTLDYGMDGDTTMIDITKNTQEGLFRFDKDGNPQPALAAGMPEVSADKKTYKFKLRDAKWSDGKPVTAKDFEFAWKRAADPKTASQYSFIMAYLENGEEVTQGKKPVDSLGVKALDDKTLEVKLKAPIPFFLDLVSFATYFPVREDLVKKFGKQYALGPDKMAFTGPFKIAEKKKNLIVLKKNENYWDKDKVKLETVNLHAITETGTALKLYETGQLDWSGPVTGAYLSKYLNHKDKFIPPYASSWVLMFNFKAKRPEVAKFLGNKKIRQAFNLSVDREQLVAKVFRIGKPAGAWVPPQIKVNGKSFRDLYKVEPPKVNKAEAQRLLKEGLKEIGMSAPPELELLINNIQPNPETAQFYKEQLRTNLGVNVKIKSVTFKQRLELTEKGDFELAMFGWGPDYNDPMTYMEFFLSDSPNNRGKWSNAEYDKLVKKSATNPNFEERAQDLIKAEKIFVEDVGAMPSHYNDRLYLVKPYVKGVKWHFIGGDFDLKEAYIESK</sequence>
<dbReference type="Gene3D" id="3.10.105.10">
    <property type="entry name" value="Dipeptide-binding Protein, Domain 3"/>
    <property type="match status" value="1"/>
</dbReference>
<dbReference type="GO" id="GO:0042597">
    <property type="term" value="C:periplasmic space"/>
    <property type="evidence" value="ECO:0007669"/>
    <property type="project" value="UniProtKB-ARBA"/>
</dbReference>
<keyword evidence="5" id="KW-0571">Peptide transport</keyword>
<dbReference type="PANTHER" id="PTHR30290">
    <property type="entry name" value="PERIPLASMIC BINDING COMPONENT OF ABC TRANSPORTER"/>
    <property type="match status" value="1"/>
</dbReference>
<proteinExistence type="inferred from homology"/>
<keyword evidence="4 6" id="KW-0732">Signal</keyword>
<dbReference type="Gene3D" id="3.90.76.10">
    <property type="entry name" value="Dipeptide-binding Protein, Domain 1"/>
    <property type="match status" value="1"/>
</dbReference>
<comment type="similarity">
    <text evidence="2">Belongs to the bacterial solute-binding protein 5 family.</text>
</comment>
<evidence type="ECO:0000256" key="1">
    <source>
        <dbReference type="ARBA" id="ARBA00004196"/>
    </source>
</evidence>
<dbReference type="Gene3D" id="3.40.190.10">
    <property type="entry name" value="Periplasmic binding protein-like II"/>
    <property type="match status" value="1"/>
</dbReference>
<dbReference type="Pfam" id="PF00496">
    <property type="entry name" value="SBP_bac_5"/>
    <property type="match status" value="1"/>
</dbReference>
<reference evidence="8 9" key="1">
    <citation type="submission" date="2016-10" db="EMBL/GenBank/DDBJ databases">
        <authorList>
            <person name="de Groot N.N."/>
        </authorList>
    </citation>
    <scope>NUCLEOTIDE SEQUENCE [LARGE SCALE GENOMIC DNA]</scope>
    <source>
        <strain evidence="8 9">DSM 44778</strain>
    </source>
</reference>
<feature type="chain" id="PRO_5039210573" evidence="6">
    <location>
        <begin position="21"/>
        <end position="545"/>
    </location>
</feature>
<evidence type="ECO:0000313" key="9">
    <source>
        <dbReference type="Proteomes" id="UP000199545"/>
    </source>
</evidence>
<dbReference type="OrthoDB" id="9801912at2"/>
<dbReference type="PROSITE" id="PS51257">
    <property type="entry name" value="PROKAR_LIPOPROTEIN"/>
    <property type="match status" value="1"/>
</dbReference>
<feature type="domain" description="Solute-binding protein family 5" evidence="7">
    <location>
        <begin position="80"/>
        <end position="465"/>
    </location>
</feature>
<dbReference type="GO" id="GO:1904680">
    <property type="term" value="F:peptide transmembrane transporter activity"/>
    <property type="evidence" value="ECO:0007669"/>
    <property type="project" value="TreeGrafter"/>
</dbReference>
<evidence type="ECO:0000256" key="3">
    <source>
        <dbReference type="ARBA" id="ARBA00022448"/>
    </source>
</evidence>
<accession>A0A1I3LRE8</accession>
<dbReference type="SUPFAM" id="SSF53850">
    <property type="entry name" value="Periplasmic binding protein-like II"/>
    <property type="match status" value="1"/>
</dbReference>
<name>A0A1I3LRE8_9BACL</name>
<dbReference type="Proteomes" id="UP000199545">
    <property type="component" value="Unassembled WGS sequence"/>
</dbReference>
<keyword evidence="9" id="KW-1185">Reference proteome</keyword>
<dbReference type="EMBL" id="FORR01000002">
    <property type="protein sequence ID" value="SFI87110.1"/>
    <property type="molecule type" value="Genomic_DNA"/>
</dbReference>
<evidence type="ECO:0000256" key="2">
    <source>
        <dbReference type="ARBA" id="ARBA00005695"/>
    </source>
</evidence>
<evidence type="ECO:0000259" key="7">
    <source>
        <dbReference type="Pfam" id="PF00496"/>
    </source>
</evidence>
<dbReference type="PIRSF" id="PIRSF002741">
    <property type="entry name" value="MppA"/>
    <property type="match status" value="1"/>
</dbReference>
<keyword evidence="3" id="KW-0813">Transport</keyword>
<dbReference type="GO" id="GO:0043190">
    <property type="term" value="C:ATP-binding cassette (ABC) transporter complex"/>
    <property type="evidence" value="ECO:0007669"/>
    <property type="project" value="InterPro"/>
</dbReference>
<evidence type="ECO:0000256" key="6">
    <source>
        <dbReference type="SAM" id="SignalP"/>
    </source>
</evidence>
<feature type="signal peptide" evidence="6">
    <location>
        <begin position="1"/>
        <end position="20"/>
    </location>
</feature>
<gene>
    <name evidence="8" type="ORF">SAMN05421852_102291</name>
</gene>
<dbReference type="RefSeq" id="WP_093228118.1">
    <property type="nucleotide sequence ID" value="NZ_FORR01000002.1"/>
</dbReference>
<protein>
    <submittedName>
        <fullName evidence="8">Oligopeptide transport system substrate-binding protein</fullName>
    </submittedName>
</protein>
<dbReference type="STRING" id="46223.SAMN05421852_102291"/>
<dbReference type="CDD" id="cd08504">
    <property type="entry name" value="PBP2_OppA"/>
    <property type="match status" value="1"/>
</dbReference>
<organism evidence="8 9">
    <name type="scientific">Thermoflavimicrobium dichotomicum</name>
    <dbReference type="NCBI Taxonomy" id="46223"/>
    <lineage>
        <taxon>Bacteria</taxon>
        <taxon>Bacillati</taxon>
        <taxon>Bacillota</taxon>
        <taxon>Bacilli</taxon>
        <taxon>Bacillales</taxon>
        <taxon>Thermoactinomycetaceae</taxon>
        <taxon>Thermoflavimicrobium</taxon>
    </lineage>
</organism>
<dbReference type="InterPro" id="IPR039424">
    <property type="entry name" value="SBP_5"/>
</dbReference>
<dbReference type="AlphaFoldDB" id="A0A1I3LRE8"/>
<dbReference type="PANTHER" id="PTHR30290:SF10">
    <property type="entry name" value="PERIPLASMIC OLIGOPEPTIDE-BINDING PROTEIN-RELATED"/>
    <property type="match status" value="1"/>
</dbReference>
<keyword evidence="5" id="KW-0653">Protein transport</keyword>
<dbReference type="FunFam" id="3.90.76.10:FF:000001">
    <property type="entry name" value="Oligopeptide ABC transporter substrate-binding protein"/>
    <property type="match status" value="1"/>
</dbReference>
<dbReference type="GO" id="GO:0030313">
    <property type="term" value="C:cell envelope"/>
    <property type="evidence" value="ECO:0007669"/>
    <property type="project" value="UniProtKB-SubCell"/>
</dbReference>
<evidence type="ECO:0000313" key="8">
    <source>
        <dbReference type="EMBL" id="SFI87110.1"/>
    </source>
</evidence>
<comment type="subcellular location">
    <subcellularLocation>
        <location evidence="1">Cell envelope</location>
    </subcellularLocation>
</comment>
<dbReference type="GO" id="GO:0015833">
    <property type="term" value="P:peptide transport"/>
    <property type="evidence" value="ECO:0007669"/>
    <property type="project" value="UniProtKB-KW"/>
</dbReference>
<dbReference type="InterPro" id="IPR030678">
    <property type="entry name" value="Peptide/Ni-bd"/>
</dbReference>